<evidence type="ECO:0000313" key="2">
    <source>
        <dbReference type="Proteomes" id="UP000033099"/>
    </source>
</evidence>
<reference evidence="1 2" key="1">
    <citation type="journal article" date="2015" name="Genome Announc.">
        <title>Complete Genome Sequence of Biocontrol Strain Pseudomonas fluorescens LBUM223.</title>
        <authorList>
            <person name="Roquigny R."/>
            <person name="Arseneault T."/>
            <person name="Gadkar V.J."/>
            <person name="Novinscak A."/>
            <person name="Joly D.L."/>
            <person name="Filion M."/>
        </authorList>
    </citation>
    <scope>NUCLEOTIDE SEQUENCE [LARGE SCALE GENOMIC DNA]</scope>
    <source>
        <strain evidence="1 2">LBUM223</strain>
    </source>
</reference>
<gene>
    <name evidence="1" type="ORF">VO64_4532</name>
</gene>
<dbReference type="Proteomes" id="UP000033099">
    <property type="component" value="Chromosome"/>
</dbReference>
<proteinExistence type="predicted"/>
<organism evidence="1 2">
    <name type="scientific">Pseudomonas synxantha</name>
    <dbReference type="NCBI Taxonomy" id="47883"/>
    <lineage>
        <taxon>Bacteria</taxon>
        <taxon>Pseudomonadati</taxon>
        <taxon>Pseudomonadota</taxon>
        <taxon>Gammaproteobacteria</taxon>
        <taxon>Pseudomonadales</taxon>
        <taxon>Pseudomonadaceae</taxon>
        <taxon>Pseudomonas</taxon>
    </lineage>
</organism>
<dbReference type="KEGG" id="pfb:VO64_4532"/>
<name>A0AAU8TTJ0_9PSED</name>
<protein>
    <submittedName>
        <fullName evidence="1">Uncharacterized protein</fullName>
    </submittedName>
</protein>
<sequence>MESAHGVGPVVIGVMQVAAMVRGGVGAIQPGQGGLWAMIERKLAG</sequence>
<dbReference type="AlphaFoldDB" id="A0AAU8TTJ0"/>
<accession>A0AAU8TTJ0</accession>
<dbReference type="EMBL" id="CP011117">
    <property type="protein sequence ID" value="AKA85078.1"/>
    <property type="molecule type" value="Genomic_DNA"/>
</dbReference>
<evidence type="ECO:0000313" key="1">
    <source>
        <dbReference type="EMBL" id="AKA85078.1"/>
    </source>
</evidence>